<gene>
    <name evidence="1" type="ORF">S03H2_06695</name>
</gene>
<dbReference type="AlphaFoldDB" id="X1ER06"/>
<protein>
    <recommendedName>
        <fullName evidence="2">Outer membrane protein beta-barrel domain-containing protein</fullName>
    </recommendedName>
</protein>
<reference evidence="1" key="1">
    <citation type="journal article" date="2014" name="Front. Microbiol.">
        <title>High frequency of phylogenetically diverse reductive dehalogenase-homologous genes in deep subseafloor sedimentary metagenomes.</title>
        <authorList>
            <person name="Kawai M."/>
            <person name="Futagami T."/>
            <person name="Toyoda A."/>
            <person name="Takaki Y."/>
            <person name="Nishi S."/>
            <person name="Hori S."/>
            <person name="Arai W."/>
            <person name="Tsubouchi T."/>
            <person name="Morono Y."/>
            <person name="Uchiyama I."/>
            <person name="Ito T."/>
            <person name="Fujiyama A."/>
            <person name="Inagaki F."/>
            <person name="Takami H."/>
        </authorList>
    </citation>
    <scope>NUCLEOTIDE SEQUENCE</scope>
    <source>
        <strain evidence="1">Expedition CK06-06</strain>
    </source>
</reference>
<evidence type="ECO:0000313" key="1">
    <source>
        <dbReference type="EMBL" id="GAH19554.1"/>
    </source>
</evidence>
<comment type="caution">
    <text evidence="1">The sequence shown here is derived from an EMBL/GenBank/DDBJ whole genome shotgun (WGS) entry which is preliminary data.</text>
</comment>
<dbReference type="InterPro" id="IPR036709">
    <property type="entry name" value="Autotransporte_beta_dom_sf"/>
</dbReference>
<dbReference type="InterPro" id="IPR006315">
    <property type="entry name" value="OM_autotransptr_brl_dom"/>
</dbReference>
<dbReference type="NCBIfam" id="TIGR01414">
    <property type="entry name" value="autotrans_barl"/>
    <property type="match status" value="1"/>
</dbReference>
<accession>X1ER06</accession>
<dbReference type="SUPFAM" id="SSF103515">
    <property type="entry name" value="Autotransporter"/>
    <property type="match status" value="1"/>
</dbReference>
<organism evidence="1">
    <name type="scientific">marine sediment metagenome</name>
    <dbReference type="NCBI Taxonomy" id="412755"/>
    <lineage>
        <taxon>unclassified sequences</taxon>
        <taxon>metagenomes</taxon>
        <taxon>ecological metagenomes</taxon>
    </lineage>
</organism>
<sequence>MMLILGVVGSTALAANRPQSVFSGGLSIWYWPGEGSITSIDVGYEKTLNAGFALHGKGSLGLESGVTILGGLVGVKKYLEPTAPQGLWIGGFASLSNWSVPLGWGLMISQNLFGFGAEAGYRYSFTPNFSIEPFAQAGYYTAGVGFAFTFGANVGYSF</sequence>
<dbReference type="EMBL" id="BARU01002975">
    <property type="protein sequence ID" value="GAH19554.1"/>
    <property type="molecule type" value="Genomic_DNA"/>
</dbReference>
<name>X1ER06_9ZZZZ</name>
<evidence type="ECO:0008006" key="2">
    <source>
        <dbReference type="Google" id="ProtNLM"/>
    </source>
</evidence>
<proteinExistence type="predicted"/>
<dbReference type="GO" id="GO:0019867">
    <property type="term" value="C:outer membrane"/>
    <property type="evidence" value="ECO:0007669"/>
    <property type="project" value="InterPro"/>
</dbReference>